<evidence type="ECO:0000313" key="2">
    <source>
        <dbReference type="Proteomes" id="UP001281147"/>
    </source>
</evidence>
<dbReference type="EMBL" id="JAUTXU010000019">
    <property type="protein sequence ID" value="KAK3721036.1"/>
    <property type="molecule type" value="Genomic_DNA"/>
</dbReference>
<dbReference type="Proteomes" id="UP001281147">
    <property type="component" value="Unassembled WGS sequence"/>
</dbReference>
<sequence length="457" mass="51848">MHQRVRGLSLTGKIALVVLSLIPIYYISYQIQLADLAWLPRWPTSRVDTTTFAHQWLETELLDPFDRTPIRAYCASSSWRPNLIFNVPSPIGGFGNIRARLLDFVFFAIEAGAAIVLPGMIIRSEVDIHDIWSGSHGNFSFMFDEDHFIRSMADACPQMRIHKLWEVERAVTTVEGIYPPRSRRVDIGGEACSWAASSEQLDRWLSDRDVDNNTLTMINVDHTIWEVDTLSLPEGFRENFPMVLRTSLETRRYAGLVMANLASKHELDIKASDELHQEAFYGAHLRTESDTVAAGWFLPPTELEYGVDFTAQTDAYLAHATQNRLQAMYVATGNETEFDRFVEKAANYVPPIEILSKWTLLNSSDAEALSKLHWDQQALVDYEVMMKCSVFGGFAKSSFSFGIAVARNAWLEGHGRPIGHAWRMKEIDPHVAYDDGLSRILGRNQLNEEKCPRGCWP</sequence>
<organism evidence="1 2">
    <name type="scientific">Vermiconidia calcicola</name>
    <dbReference type="NCBI Taxonomy" id="1690605"/>
    <lineage>
        <taxon>Eukaryota</taxon>
        <taxon>Fungi</taxon>
        <taxon>Dikarya</taxon>
        <taxon>Ascomycota</taxon>
        <taxon>Pezizomycotina</taxon>
        <taxon>Dothideomycetes</taxon>
        <taxon>Dothideomycetidae</taxon>
        <taxon>Mycosphaerellales</taxon>
        <taxon>Extremaceae</taxon>
        <taxon>Vermiconidia</taxon>
    </lineage>
</organism>
<name>A0ACC3NQF2_9PEZI</name>
<gene>
    <name evidence="1" type="ORF">LTR37_003326</name>
</gene>
<keyword evidence="2" id="KW-1185">Reference proteome</keyword>
<accession>A0ACC3NQF2</accession>
<protein>
    <submittedName>
        <fullName evidence="1">Uncharacterized protein</fullName>
    </submittedName>
</protein>
<evidence type="ECO:0000313" key="1">
    <source>
        <dbReference type="EMBL" id="KAK3721036.1"/>
    </source>
</evidence>
<reference evidence="1" key="1">
    <citation type="submission" date="2023-07" db="EMBL/GenBank/DDBJ databases">
        <title>Black Yeasts Isolated from many extreme environments.</title>
        <authorList>
            <person name="Coleine C."/>
            <person name="Stajich J.E."/>
            <person name="Selbmann L."/>
        </authorList>
    </citation>
    <scope>NUCLEOTIDE SEQUENCE</scope>
    <source>
        <strain evidence="1">CCFEE 5714</strain>
    </source>
</reference>
<proteinExistence type="predicted"/>
<comment type="caution">
    <text evidence="1">The sequence shown here is derived from an EMBL/GenBank/DDBJ whole genome shotgun (WGS) entry which is preliminary data.</text>
</comment>